<evidence type="ECO:0000313" key="1">
    <source>
        <dbReference type="EMBL" id="VYT44725.1"/>
    </source>
</evidence>
<sequence length="66" mass="7933">MQIIIDDHTEIKYYRQCLEQINNKYSQNIVVDKCTVIDICDLCIKNVVYPIPDYQSPLHLFQHFCR</sequence>
<protein>
    <submittedName>
        <fullName evidence="1">Uncharacterized protein</fullName>
    </submittedName>
</protein>
<accession>A0A6N2WQA2</accession>
<gene>
    <name evidence="1" type="ORF">BCLFYP20_04223</name>
</gene>
<organism evidence="1">
    <name type="scientific">Bacteroides caccae</name>
    <dbReference type="NCBI Taxonomy" id="47678"/>
    <lineage>
        <taxon>Bacteria</taxon>
        <taxon>Pseudomonadati</taxon>
        <taxon>Bacteroidota</taxon>
        <taxon>Bacteroidia</taxon>
        <taxon>Bacteroidales</taxon>
        <taxon>Bacteroidaceae</taxon>
        <taxon>Bacteroides</taxon>
    </lineage>
</organism>
<dbReference type="EMBL" id="CACRTB010000038">
    <property type="protein sequence ID" value="VYT44725.1"/>
    <property type="molecule type" value="Genomic_DNA"/>
</dbReference>
<dbReference type="AlphaFoldDB" id="A0A6N2WQA2"/>
<proteinExistence type="predicted"/>
<reference evidence="1" key="1">
    <citation type="submission" date="2019-11" db="EMBL/GenBank/DDBJ databases">
        <authorList>
            <person name="Feng L."/>
        </authorList>
    </citation>
    <scope>NUCLEOTIDE SEQUENCE</scope>
    <source>
        <strain evidence="1">BcaccaeLFYP20</strain>
    </source>
</reference>
<name>A0A6N2WQA2_9BACE</name>